<keyword evidence="3 9" id="KW-0812">Transmembrane</keyword>
<dbReference type="AlphaFoldDB" id="A0A455T4P3"/>
<organism evidence="10">
    <name type="scientific">Thermogemmatispora argillosa</name>
    <dbReference type="NCBI Taxonomy" id="2045280"/>
    <lineage>
        <taxon>Bacteria</taxon>
        <taxon>Bacillati</taxon>
        <taxon>Chloroflexota</taxon>
        <taxon>Ktedonobacteria</taxon>
        <taxon>Thermogemmatisporales</taxon>
        <taxon>Thermogemmatisporaceae</taxon>
        <taxon>Thermogemmatispora</taxon>
    </lineage>
</organism>
<keyword evidence="5" id="KW-0573">Peptidoglycan synthesis</keyword>
<protein>
    <submittedName>
        <fullName evidence="10">Putative lipid II flippase MurJ</fullName>
    </submittedName>
</protein>
<evidence type="ECO:0000256" key="6">
    <source>
        <dbReference type="ARBA" id="ARBA00022989"/>
    </source>
</evidence>
<keyword evidence="2" id="KW-1003">Cell membrane</keyword>
<proteinExistence type="predicted"/>
<dbReference type="GO" id="GO:0034204">
    <property type="term" value="P:lipid translocation"/>
    <property type="evidence" value="ECO:0007669"/>
    <property type="project" value="TreeGrafter"/>
</dbReference>
<name>A0A455T4P3_9CHLR</name>
<gene>
    <name evidence="10" type="ORF">KTA_25880</name>
</gene>
<evidence type="ECO:0000256" key="5">
    <source>
        <dbReference type="ARBA" id="ARBA00022984"/>
    </source>
</evidence>
<accession>A0A455T4P3</accession>
<feature type="transmembrane region" description="Helical" evidence="9">
    <location>
        <begin position="459"/>
        <end position="477"/>
    </location>
</feature>
<dbReference type="PRINTS" id="PR01806">
    <property type="entry name" value="VIRFACTRMVIN"/>
</dbReference>
<feature type="region of interest" description="Disordered" evidence="8">
    <location>
        <begin position="1"/>
        <end position="43"/>
    </location>
</feature>
<sequence>MADYEAQHSNHVEAEAEEPQAQGHSSGPVPLITVGTPGTPAAEGELPLPVAAELVEQQNETGVGPAPAASVSPSPHGQVARGASLVMLGNLGSSIMGMVRQIVIAALGKSIAGPFLAASVSMQTFYDFVINGAVDKALIPTFSDYVAPEKRQEFRQLVFTLVNVVTLLMLLIATGYALLAPFFVNFIAQGYTGAERTLTLHYSQIIFFSLVGLGPFSVLLAALYTLREFGWPAFATAAFHIGIIIGVIVGALVGEQHFGQYGIACGVLLGAAGEILLLLPGIRRQKLGYLFTFHLRHPGIPRILKLYAPVAVSYFVLNVLLANFDLHLASLTPGDGAANVTALQNATRLLQFPVGLVASALAFSILPLLSVQANAGEEEQFKETLMAGIRLGLLVMIPAALGLIILRQPICDLIYRHGRYTQHDTILAATALQNYAYQLPFVAVDQLLMAAFFARKNTVVPVAVGFITILGYLAVALPGYSTIGMPALAFANTVQNSSHALILLLIWRVQHGSLRLRKTLPALGKILLAATIMSITAWLLQMGLGHLPLFSPATTLGAFLTVAVTGGLAVAVYFACILALRVEEIHLLTNAVMAKLGRK</sequence>
<dbReference type="GO" id="GO:0008360">
    <property type="term" value="P:regulation of cell shape"/>
    <property type="evidence" value="ECO:0007669"/>
    <property type="project" value="UniProtKB-KW"/>
</dbReference>
<feature type="transmembrane region" description="Helical" evidence="9">
    <location>
        <begin position="157"/>
        <end position="184"/>
    </location>
</feature>
<keyword evidence="7 9" id="KW-0472">Membrane</keyword>
<feature type="transmembrane region" description="Helical" evidence="9">
    <location>
        <begin position="526"/>
        <end position="544"/>
    </location>
</feature>
<evidence type="ECO:0000256" key="8">
    <source>
        <dbReference type="SAM" id="MobiDB-lite"/>
    </source>
</evidence>
<evidence type="ECO:0000313" key="10">
    <source>
        <dbReference type="EMBL" id="BBH94389.1"/>
    </source>
</evidence>
<evidence type="ECO:0000256" key="2">
    <source>
        <dbReference type="ARBA" id="ARBA00022475"/>
    </source>
</evidence>
<evidence type="ECO:0000256" key="4">
    <source>
        <dbReference type="ARBA" id="ARBA00022960"/>
    </source>
</evidence>
<keyword evidence="6 9" id="KW-1133">Transmembrane helix</keyword>
<dbReference type="Pfam" id="PF03023">
    <property type="entry name" value="MurJ"/>
    <property type="match status" value="1"/>
</dbReference>
<evidence type="ECO:0000256" key="1">
    <source>
        <dbReference type="ARBA" id="ARBA00004651"/>
    </source>
</evidence>
<dbReference type="GO" id="GO:0009252">
    <property type="term" value="P:peptidoglycan biosynthetic process"/>
    <property type="evidence" value="ECO:0007669"/>
    <property type="project" value="UniProtKB-KW"/>
</dbReference>
<feature type="transmembrane region" description="Helical" evidence="9">
    <location>
        <begin position="349"/>
        <end position="371"/>
    </location>
</feature>
<dbReference type="PANTHER" id="PTHR47019:SF1">
    <property type="entry name" value="LIPID II FLIPPASE MURJ"/>
    <property type="match status" value="1"/>
</dbReference>
<comment type="subcellular location">
    <subcellularLocation>
        <location evidence="1">Cell membrane</location>
        <topology evidence="1">Multi-pass membrane protein</topology>
    </subcellularLocation>
</comment>
<dbReference type="InterPro" id="IPR004268">
    <property type="entry name" value="MurJ"/>
</dbReference>
<evidence type="ECO:0000256" key="7">
    <source>
        <dbReference type="ARBA" id="ARBA00023136"/>
    </source>
</evidence>
<feature type="transmembrane region" description="Helical" evidence="9">
    <location>
        <begin position="233"/>
        <end position="253"/>
    </location>
</feature>
<dbReference type="GO" id="GO:0015648">
    <property type="term" value="F:lipid-linked peptidoglycan transporter activity"/>
    <property type="evidence" value="ECO:0007669"/>
    <property type="project" value="TreeGrafter"/>
</dbReference>
<feature type="transmembrane region" description="Helical" evidence="9">
    <location>
        <begin position="259"/>
        <end position="282"/>
    </location>
</feature>
<feature type="transmembrane region" description="Helical" evidence="9">
    <location>
        <begin position="556"/>
        <end position="580"/>
    </location>
</feature>
<feature type="transmembrane region" description="Helical" evidence="9">
    <location>
        <begin position="204"/>
        <end position="226"/>
    </location>
</feature>
<keyword evidence="4" id="KW-0133">Cell shape</keyword>
<feature type="transmembrane region" description="Helical" evidence="9">
    <location>
        <begin position="391"/>
        <end position="415"/>
    </location>
</feature>
<feature type="transmembrane region" description="Helical" evidence="9">
    <location>
        <begin position="483"/>
        <end position="506"/>
    </location>
</feature>
<dbReference type="GO" id="GO:0005886">
    <property type="term" value="C:plasma membrane"/>
    <property type="evidence" value="ECO:0007669"/>
    <property type="project" value="UniProtKB-SubCell"/>
</dbReference>
<dbReference type="PANTHER" id="PTHR47019">
    <property type="entry name" value="LIPID II FLIPPASE MURJ"/>
    <property type="match status" value="1"/>
</dbReference>
<dbReference type="EMBL" id="AP019377">
    <property type="protein sequence ID" value="BBH94389.1"/>
    <property type="molecule type" value="Genomic_DNA"/>
</dbReference>
<evidence type="ECO:0000256" key="9">
    <source>
        <dbReference type="SAM" id="Phobius"/>
    </source>
</evidence>
<feature type="compositionally biased region" description="Basic and acidic residues" evidence="8">
    <location>
        <begin position="1"/>
        <end position="14"/>
    </location>
</feature>
<reference evidence="10" key="1">
    <citation type="submission" date="2018-12" db="EMBL/GenBank/DDBJ databases">
        <title>Novel natural products biosynthetic potential of the class Ktedonobacteria.</title>
        <authorList>
            <person name="Zheng Y."/>
            <person name="Saitou A."/>
            <person name="Wang C.M."/>
            <person name="Toyoda A."/>
            <person name="Minakuchi Y."/>
            <person name="Sekiguchi Y."/>
            <person name="Ueda K."/>
            <person name="Takano H."/>
            <person name="Sakai Y."/>
            <person name="Yokota A."/>
            <person name="Yabe S."/>
        </authorList>
    </citation>
    <scope>NUCLEOTIDE SEQUENCE</scope>
    <source>
        <strain evidence="10">A3-2</strain>
    </source>
</reference>
<evidence type="ECO:0000256" key="3">
    <source>
        <dbReference type="ARBA" id="ARBA00022692"/>
    </source>
</evidence>
<dbReference type="InterPro" id="IPR051050">
    <property type="entry name" value="Lipid_II_flippase_MurJ/MviN"/>
</dbReference>